<accession>A0A0D3G505</accession>
<dbReference type="Gramene" id="OBART05G08740.1">
    <property type="protein sequence ID" value="OBART05G08740.1"/>
    <property type="gene ID" value="OBART05G08740"/>
</dbReference>
<evidence type="ECO:0000313" key="1">
    <source>
        <dbReference type="EnsemblPlants" id="OBART05G08740.1"/>
    </source>
</evidence>
<dbReference type="Proteomes" id="UP000026960">
    <property type="component" value="Chromosome 5"/>
</dbReference>
<dbReference type="PaxDb" id="65489-OBART05G08740.1"/>
<name>A0A0D3G505_9ORYZ</name>
<reference evidence="1" key="1">
    <citation type="journal article" date="2009" name="Rice">
        <title>De Novo Next Generation Sequencing of Plant Genomes.</title>
        <authorList>
            <person name="Rounsley S."/>
            <person name="Marri P.R."/>
            <person name="Yu Y."/>
            <person name="He R."/>
            <person name="Sisneros N."/>
            <person name="Goicoechea J.L."/>
            <person name="Lee S.J."/>
            <person name="Angelova A."/>
            <person name="Kudrna D."/>
            <person name="Luo M."/>
            <person name="Affourtit J."/>
            <person name="Desany B."/>
            <person name="Knight J."/>
            <person name="Niazi F."/>
            <person name="Egholm M."/>
            <person name="Wing R.A."/>
        </authorList>
    </citation>
    <scope>NUCLEOTIDE SEQUENCE [LARGE SCALE GENOMIC DNA]</scope>
    <source>
        <strain evidence="1">cv. IRGC 105608</strain>
    </source>
</reference>
<dbReference type="AlphaFoldDB" id="A0A0D3G505"/>
<evidence type="ECO:0000313" key="2">
    <source>
        <dbReference type="Proteomes" id="UP000026960"/>
    </source>
</evidence>
<organism evidence="1">
    <name type="scientific">Oryza barthii</name>
    <dbReference type="NCBI Taxonomy" id="65489"/>
    <lineage>
        <taxon>Eukaryota</taxon>
        <taxon>Viridiplantae</taxon>
        <taxon>Streptophyta</taxon>
        <taxon>Embryophyta</taxon>
        <taxon>Tracheophyta</taxon>
        <taxon>Spermatophyta</taxon>
        <taxon>Magnoliopsida</taxon>
        <taxon>Liliopsida</taxon>
        <taxon>Poales</taxon>
        <taxon>Poaceae</taxon>
        <taxon>BOP clade</taxon>
        <taxon>Oryzoideae</taxon>
        <taxon>Oryzeae</taxon>
        <taxon>Oryzinae</taxon>
        <taxon>Oryza</taxon>
    </lineage>
</organism>
<protein>
    <submittedName>
        <fullName evidence="1">Uncharacterized protein</fullName>
    </submittedName>
</protein>
<reference evidence="1" key="2">
    <citation type="submission" date="2015-03" db="UniProtKB">
        <authorList>
            <consortium name="EnsemblPlants"/>
        </authorList>
    </citation>
    <scope>IDENTIFICATION</scope>
</reference>
<keyword evidence="2" id="KW-1185">Reference proteome</keyword>
<sequence length="143" mass="15950">MPTSVLSFSSARLVKTGTWRLLGSYMQAVEAIGKVTADGRSCPVVELRASGTKTKHGNELSRVYRCSHGEELEAGKGLLTRSRGRRPFSRPHSSQRRGILGTWEQEIMGGKGQIGRCRLPRVQCDWEAWWSTMMAWQGVGEEL</sequence>
<dbReference type="HOGENOM" id="CLU_1941541_0_0_1"/>
<dbReference type="EnsemblPlants" id="OBART05G08740.1">
    <property type="protein sequence ID" value="OBART05G08740.1"/>
    <property type="gene ID" value="OBART05G08740"/>
</dbReference>
<proteinExistence type="predicted"/>